<dbReference type="PIRSF" id="PIRSF002741">
    <property type="entry name" value="MppA"/>
    <property type="match status" value="1"/>
</dbReference>
<evidence type="ECO:0000256" key="2">
    <source>
        <dbReference type="ARBA" id="ARBA00005695"/>
    </source>
</evidence>
<evidence type="ECO:0000313" key="7">
    <source>
        <dbReference type="EMBL" id="MCI0183495.1"/>
    </source>
</evidence>
<dbReference type="GO" id="GO:0015833">
    <property type="term" value="P:peptide transport"/>
    <property type="evidence" value="ECO:0007669"/>
    <property type="project" value="TreeGrafter"/>
</dbReference>
<feature type="chain" id="PRO_5040820640" description="Solute-binding protein family 5 domain-containing protein" evidence="5">
    <location>
        <begin position="30"/>
        <end position="581"/>
    </location>
</feature>
<dbReference type="PANTHER" id="PTHR30290">
    <property type="entry name" value="PERIPLASMIC BINDING COMPONENT OF ABC TRANSPORTER"/>
    <property type="match status" value="1"/>
</dbReference>
<accession>A0A9X1V963</accession>
<comment type="subcellular location">
    <subcellularLocation>
        <location evidence="1">Cell envelope</location>
    </subcellularLocation>
</comment>
<evidence type="ECO:0000256" key="4">
    <source>
        <dbReference type="ARBA" id="ARBA00022729"/>
    </source>
</evidence>
<dbReference type="PROSITE" id="PS51257">
    <property type="entry name" value="PROKAR_LIPOPROTEIN"/>
    <property type="match status" value="1"/>
</dbReference>
<evidence type="ECO:0000256" key="1">
    <source>
        <dbReference type="ARBA" id="ARBA00004196"/>
    </source>
</evidence>
<evidence type="ECO:0000256" key="3">
    <source>
        <dbReference type="ARBA" id="ARBA00022448"/>
    </source>
</evidence>
<dbReference type="SUPFAM" id="SSF53850">
    <property type="entry name" value="Periplasmic binding protein-like II"/>
    <property type="match status" value="1"/>
</dbReference>
<dbReference type="GO" id="GO:0030313">
    <property type="term" value="C:cell envelope"/>
    <property type="evidence" value="ECO:0007669"/>
    <property type="project" value="UniProtKB-SubCell"/>
</dbReference>
<dbReference type="GO" id="GO:1904680">
    <property type="term" value="F:peptide transmembrane transporter activity"/>
    <property type="evidence" value="ECO:0007669"/>
    <property type="project" value="TreeGrafter"/>
</dbReference>
<dbReference type="RefSeq" id="WP_241713892.1">
    <property type="nucleotide sequence ID" value="NZ_JALBUF010000005.1"/>
</dbReference>
<dbReference type="Gene3D" id="3.10.105.10">
    <property type="entry name" value="Dipeptide-binding Protein, Domain 3"/>
    <property type="match status" value="1"/>
</dbReference>
<dbReference type="GO" id="GO:0043190">
    <property type="term" value="C:ATP-binding cassette (ABC) transporter complex"/>
    <property type="evidence" value="ECO:0007669"/>
    <property type="project" value="InterPro"/>
</dbReference>
<dbReference type="GO" id="GO:0042597">
    <property type="term" value="C:periplasmic space"/>
    <property type="evidence" value="ECO:0007669"/>
    <property type="project" value="UniProtKB-ARBA"/>
</dbReference>
<dbReference type="PANTHER" id="PTHR30290:SF10">
    <property type="entry name" value="PERIPLASMIC OLIGOPEPTIDE-BINDING PROTEIN-RELATED"/>
    <property type="match status" value="1"/>
</dbReference>
<gene>
    <name evidence="7" type="ORF">MM817_01778</name>
</gene>
<dbReference type="CDD" id="cd08513">
    <property type="entry name" value="PBP2_thermophilic_Hb8_like"/>
    <property type="match status" value="1"/>
</dbReference>
<evidence type="ECO:0000313" key="8">
    <source>
        <dbReference type="Proteomes" id="UP001139263"/>
    </source>
</evidence>
<dbReference type="Gene3D" id="3.40.190.10">
    <property type="entry name" value="Periplasmic binding protein-like II"/>
    <property type="match status" value="1"/>
</dbReference>
<dbReference type="EMBL" id="JALBUF010000005">
    <property type="protein sequence ID" value="MCI0183495.1"/>
    <property type="molecule type" value="Genomic_DNA"/>
</dbReference>
<dbReference type="InterPro" id="IPR030678">
    <property type="entry name" value="Peptide/Ni-bd"/>
</dbReference>
<reference evidence="7" key="1">
    <citation type="submission" date="2022-03" db="EMBL/GenBank/DDBJ databases">
        <title>Draft Genome Sequence of Firmicute Strain S0AB, a Heterotrophic Iron/Sulfur-Oxidizing Extreme Acidophile.</title>
        <authorList>
            <person name="Vergara E."/>
            <person name="Pakostova E."/>
            <person name="Johnson D.B."/>
            <person name="Holmes D.S."/>
        </authorList>
    </citation>
    <scope>NUCLEOTIDE SEQUENCE</scope>
    <source>
        <strain evidence="7">S0AB</strain>
    </source>
</reference>
<proteinExistence type="inferred from homology"/>
<feature type="signal peptide" evidence="5">
    <location>
        <begin position="1"/>
        <end position="29"/>
    </location>
</feature>
<protein>
    <recommendedName>
        <fullName evidence="6">Solute-binding protein family 5 domain-containing protein</fullName>
    </recommendedName>
</protein>
<keyword evidence="8" id="KW-1185">Reference proteome</keyword>
<comment type="similarity">
    <text evidence="2">Belongs to the bacterial solute-binding protein 5 family.</text>
</comment>
<feature type="domain" description="Solute-binding protein family 5" evidence="6">
    <location>
        <begin position="99"/>
        <end position="485"/>
    </location>
</feature>
<dbReference type="AlphaFoldDB" id="A0A9X1V963"/>
<sequence>MKLNKSMSVAIAMVTGTALLLTGCGSSSATPSTSTPSSSTPTAGGVINFAESPATQLNWFLPIVPSSNDTVNNDQLVVQLYKPMLWLNNNYSINWNSSIAKNITYNKAGTVYHIFLHKKWLWSNGQPVTSKDVLFSWNVIKAASSPNAPKPWPFVGAGTGEIPNGIQSVVANGNYEVTITLKKPANQQWFIYNGIIQLTPMPAAVWDIHKNMTKELTYLGENGANLMFDKVTDGPFVPVSATPSQSWVIAPNKNYPGHKSLVKKIVFDYEASSTAEFAALKTNQVNLGYLDPSQLGSAPALTSQGDKITSAYPFGIFWTEMNMYKGSPYASIFDHLYVRQALQMGLDNATIAKDIFKGYATPVDGPIPTVPATKYLDPSLATNPYPYNIQAAMQLLEKHGWKEVNGVMTKGSQQMKFPMIYVSGATSSTDAAELMQSDWAKMGVDVTLAGEPFANFISMTSDSTNHTWALANGSGWDYNGPGFYPTGGQLFATGAPSGTGFSNQEEDALIKATHQPYPTEQQTMSVFFKYEDYTAKILPFLWNENYAAIGVNAPNVHNTVKYADAATSLPQMQYWWVSSGN</sequence>
<keyword evidence="3" id="KW-0813">Transport</keyword>
<dbReference type="Proteomes" id="UP001139263">
    <property type="component" value="Unassembled WGS sequence"/>
</dbReference>
<dbReference type="InterPro" id="IPR039424">
    <property type="entry name" value="SBP_5"/>
</dbReference>
<dbReference type="InterPro" id="IPR000914">
    <property type="entry name" value="SBP_5_dom"/>
</dbReference>
<keyword evidence="4 5" id="KW-0732">Signal</keyword>
<dbReference type="Pfam" id="PF00496">
    <property type="entry name" value="SBP_bac_5"/>
    <property type="match status" value="1"/>
</dbReference>
<comment type="caution">
    <text evidence="7">The sequence shown here is derived from an EMBL/GenBank/DDBJ whole genome shotgun (WGS) entry which is preliminary data.</text>
</comment>
<evidence type="ECO:0000259" key="6">
    <source>
        <dbReference type="Pfam" id="PF00496"/>
    </source>
</evidence>
<organism evidence="7 8">
    <name type="scientific">Sulfoacidibacillus ferrooxidans</name>
    <dbReference type="NCBI Taxonomy" id="2005001"/>
    <lineage>
        <taxon>Bacteria</taxon>
        <taxon>Bacillati</taxon>
        <taxon>Bacillota</taxon>
        <taxon>Bacilli</taxon>
        <taxon>Bacillales</taxon>
        <taxon>Alicyclobacillaceae</taxon>
        <taxon>Sulfoacidibacillus</taxon>
    </lineage>
</organism>
<evidence type="ECO:0000256" key="5">
    <source>
        <dbReference type="SAM" id="SignalP"/>
    </source>
</evidence>
<name>A0A9X1V963_9BACL</name>